<keyword evidence="11" id="KW-1185">Reference proteome</keyword>
<dbReference type="GO" id="GO:0044781">
    <property type="term" value="P:bacterial-type flagellum organization"/>
    <property type="evidence" value="ECO:0007669"/>
    <property type="project" value="UniProtKB-KW"/>
</dbReference>
<dbReference type="InterPro" id="IPR018035">
    <property type="entry name" value="Flagellar_FliH/T3SS_HrpE"/>
</dbReference>
<name>A0A5Q2RG75_9ACTN</name>
<dbReference type="PANTHER" id="PTHR34982:SF1">
    <property type="entry name" value="FLAGELLAR ASSEMBLY PROTEIN FLIH"/>
    <property type="match status" value="1"/>
</dbReference>
<sequence>MSTSSSATVFPFADVTDLPTVTITRPSGTGDPHTDALRTAAWDEGYAAGRVEGRAAGHAEGLAAGRAEGLARGHAEGLAAGRDEARIEAVRDLAGALRALDAASAAADARDAVVLADIEAEVVDLALALAEAIIEREVRSVDDAARDAVRRALRLAPERGGLLVRLHPDDITHLGDLAELSPGRALEVVADPSVARGGCLIENDATQVDARIETALSRARAVLLGTSESAETVIA</sequence>
<dbReference type="GO" id="GO:0071973">
    <property type="term" value="P:bacterial-type flagellum-dependent cell motility"/>
    <property type="evidence" value="ECO:0007669"/>
    <property type="project" value="InterPro"/>
</dbReference>
<dbReference type="InterPro" id="IPR051472">
    <property type="entry name" value="T3SS_Stator/FliH"/>
</dbReference>
<evidence type="ECO:0000313" key="11">
    <source>
        <dbReference type="Proteomes" id="UP000334019"/>
    </source>
</evidence>
<dbReference type="KEGG" id="atq:GH723_05705"/>
<evidence type="ECO:0000256" key="3">
    <source>
        <dbReference type="ARBA" id="ARBA00006602"/>
    </source>
</evidence>
<reference evidence="10 11" key="1">
    <citation type="submission" date="2019-11" db="EMBL/GenBank/DDBJ databases">
        <authorList>
            <person name="He Y."/>
        </authorList>
    </citation>
    <scope>NUCLEOTIDE SEQUENCE [LARGE SCALE GENOMIC DNA]</scope>
    <source>
        <strain evidence="10 11">SCSIO 58843</strain>
    </source>
</reference>
<keyword evidence="8" id="KW-1006">Bacterial flagellum protein export</keyword>
<keyword evidence="6" id="KW-1005">Bacterial flagellum biogenesis</keyword>
<dbReference type="Pfam" id="PF02108">
    <property type="entry name" value="FliH"/>
    <property type="match status" value="1"/>
</dbReference>
<dbReference type="GO" id="GO:0015031">
    <property type="term" value="P:protein transport"/>
    <property type="evidence" value="ECO:0007669"/>
    <property type="project" value="UniProtKB-KW"/>
</dbReference>
<gene>
    <name evidence="10" type="ORF">GH723_05705</name>
</gene>
<comment type="function">
    <text evidence="1">Needed for flagellar regrowth and assembly.</text>
</comment>
<keyword evidence="7" id="KW-0653">Protein transport</keyword>
<comment type="subcellular location">
    <subcellularLocation>
        <location evidence="2">Cytoplasm</location>
    </subcellularLocation>
</comment>
<evidence type="ECO:0000256" key="8">
    <source>
        <dbReference type="ARBA" id="ARBA00023225"/>
    </source>
</evidence>
<evidence type="ECO:0000256" key="5">
    <source>
        <dbReference type="ARBA" id="ARBA00022490"/>
    </source>
</evidence>
<organism evidence="10 11">
    <name type="scientific">Actinomarinicola tropica</name>
    <dbReference type="NCBI Taxonomy" id="2789776"/>
    <lineage>
        <taxon>Bacteria</taxon>
        <taxon>Bacillati</taxon>
        <taxon>Actinomycetota</taxon>
        <taxon>Acidimicrobiia</taxon>
        <taxon>Acidimicrobiales</taxon>
        <taxon>Iamiaceae</taxon>
        <taxon>Actinomarinicola</taxon>
    </lineage>
</organism>
<evidence type="ECO:0000256" key="6">
    <source>
        <dbReference type="ARBA" id="ARBA00022795"/>
    </source>
</evidence>
<evidence type="ECO:0000256" key="2">
    <source>
        <dbReference type="ARBA" id="ARBA00004496"/>
    </source>
</evidence>
<feature type="domain" description="Flagellar assembly protein FliH/Type III secretion system HrpE" evidence="9">
    <location>
        <begin position="108"/>
        <end position="217"/>
    </location>
</feature>
<dbReference type="AlphaFoldDB" id="A0A5Q2RG75"/>
<proteinExistence type="inferred from homology"/>
<dbReference type="GO" id="GO:0009288">
    <property type="term" value="C:bacterial-type flagellum"/>
    <property type="evidence" value="ECO:0007669"/>
    <property type="project" value="InterPro"/>
</dbReference>
<evidence type="ECO:0000256" key="1">
    <source>
        <dbReference type="ARBA" id="ARBA00003041"/>
    </source>
</evidence>
<keyword evidence="5" id="KW-0963">Cytoplasm</keyword>
<protein>
    <recommendedName>
        <fullName evidence="9">Flagellar assembly protein FliH/Type III secretion system HrpE domain-containing protein</fullName>
    </recommendedName>
</protein>
<dbReference type="PANTHER" id="PTHR34982">
    <property type="entry name" value="YOP PROTEINS TRANSLOCATION PROTEIN L"/>
    <property type="match status" value="1"/>
</dbReference>
<dbReference type="InterPro" id="IPR000563">
    <property type="entry name" value="Flag_FliH"/>
</dbReference>
<evidence type="ECO:0000256" key="4">
    <source>
        <dbReference type="ARBA" id="ARBA00022448"/>
    </source>
</evidence>
<evidence type="ECO:0000259" key="9">
    <source>
        <dbReference type="Pfam" id="PF02108"/>
    </source>
</evidence>
<dbReference type="PRINTS" id="PR01003">
    <property type="entry name" value="FLGFLIH"/>
</dbReference>
<dbReference type="GO" id="GO:0005829">
    <property type="term" value="C:cytosol"/>
    <property type="evidence" value="ECO:0007669"/>
    <property type="project" value="TreeGrafter"/>
</dbReference>
<accession>A0A5Q2RG75</accession>
<comment type="similarity">
    <text evidence="3">Belongs to the FliH family.</text>
</comment>
<dbReference type="GO" id="GO:0003774">
    <property type="term" value="F:cytoskeletal motor activity"/>
    <property type="evidence" value="ECO:0007669"/>
    <property type="project" value="InterPro"/>
</dbReference>
<dbReference type="EMBL" id="CP045851">
    <property type="protein sequence ID" value="QGG94644.1"/>
    <property type="molecule type" value="Genomic_DNA"/>
</dbReference>
<evidence type="ECO:0000256" key="7">
    <source>
        <dbReference type="ARBA" id="ARBA00022927"/>
    </source>
</evidence>
<dbReference type="Proteomes" id="UP000334019">
    <property type="component" value="Chromosome"/>
</dbReference>
<evidence type="ECO:0000313" key="10">
    <source>
        <dbReference type="EMBL" id="QGG94644.1"/>
    </source>
</evidence>
<keyword evidence="4" id="KW-0813">Transport</keyword>
<dbReference type="RefSeq" id="WP_153758750.1">
    <property type="nucleotide sequence ID" value="NZ_CP045851.1"/>
</dbReference>